<reference evidence="2 3" key="1">
    <citation type="journal article" date="2020" name="Genome Biol. Evol.">
        <title>Comparative genomics of Sclerotiniaceae.</title>
        <authorList>
            <person name="Valero Jimenez C.A."/>
            <person name="Steentjes M."/>
            <person name="Scholten O.E."/>
            <person name="Van Kan J.A.L."/>
        </authorList>
    </citation>
    <scope>NUCLEOTIDE SEQUENCE [LARGE SCALE GENOMIC DNA]</scope>
    <source>
        <strain evidence="2 3">MUCL 94</strain>
    </source>
</reference>
<evidence type="ECO:0000313" key="3">
    <source>
        <dbReference type="Proteomes" id="UP000710849"/>
    </source>
</evidence>
<keyword evidence="3" id="KW-1185">Reference proteome</keyword>
<dbReference type="EMBL" id="RCSW01000037">
    <property type="protein sequence ID" value="KAF7920575.1"/>
    <property type="molecule type" value="Genomic_DNA"/>
</dbReference>
<dbReference type="Proteomes" id="UP000710849">
    <property type="component" value="Unassembled WGS sequence"/>
</dbReference>
<gene>
    <name evidence="2" type="ORF">EAE97_011468</name>
</gene>
<organism evidence="2 3">
    <name type="scientific">Botrytis byssoidea</name>
    <dbReference type="NCBI Taxonomy" id="139641"/>
    <lineage>
        <taxon>Eukaryota</taxon>
        <taxon>Fungi</taxon>
        <taxon>Dikarya</taxon>
        <taxon>Ascomycota</taxon>
        <taxon>Pezizomycotina</taxon>
        <taxon>Leotiomycetes</taxon>
        <taxon>Helotiales</taxon>
        <taxon>Sclerotiniaceae</taxon>
        <taxon>Botrytis</taxon>
    </lineage>
</organism>
<proteinExistence type="predicted"/>
<dbReference type="RefSeq" id="XP_038727209.1">
    <property type="nucleotide sequence ID" value="XM_038881983.1"/>
</dbReference>
<comment type="caution">
    <text evidence="2">The sequence shown here is derived from an EMBL/GenBank/DDBJ whole genome shotgun (WGS) entry which is preliminary data.</text>
</comment>
<accession>A0A9P5HU95</accession>
<evidence type="ECO:0000313" key="2">
    <source>
        <dbReference type="EMBL" id="KAF7920575.1"/>
    </source>
</evidence>
<protein>
    <submittedName>
        <fullName evidence="2">Uncharacterized protein</fullName>
    </submittedName>
</protein>
<name>A0A9P5HU95_9HELO</name>
<sequence>MARENQKSGRKFKPKPRRATPAERRARKEAEEARLQSGANAAAAAQAARLGKLEDFVYRDSILDVGKMFLDPFVRFLDRLECCLCEDL</sequence>
<evidence type="ECO:0000256" key="1">
    <source>
        <dbReference type="SAM" id="MobiDB-lite"/>
    </source>
</evidence>
<feature type="compositionally biased region" description="Basic and acidic residues" evidence="1">
    <location>
        <begin position="20"/>
        <end position="34"/>
    </location>
</feature>
<dbReference type="AlphaFoldDB" id="A0A9P5HU95"/>
<dbReference type="GeneID" id="62155056"/>
<feature type="compositionally biased region" description="Basic residues" evidence="1">
    <location>
        <begin position="8"/>
        <end position="18"/>
    </location>
</feature>
<feature type="region of interest" description="Disordered" evidence="1">
    <location>
        <begin position="1"/>
        <end position="38"/>
    </location>
</feature>